<dbReference type="EMBL" id="BNJQ01000021">
    <property type="protein sequence ID" value="GHP08691.1"/>
    <property type="molecule type" value="Genomic_DNA"/>
</dbReference>
<reference evidence="2" key="1">
    <citation type="submission" date="2020-10" db="EMBL/GenBank/DDBJ databases">
        <title>Unveiling of a novel bifunctional photoreceptor, Dualchrome1, isolated from a cosmopolitan green alga.</title>
        <authorList>
            <person name="Suzuki S."/>
            <person name="Kawachi M."/>
        </authorList>
    </citation>
    <scope>NUCLEOTIDE SEQUENCE</scope>
    <source>
        <strain evidence="2">NIES 2893</strain>
    </source>
</reference>
<evidence type="ECO:0000313" key="2">
    <source>
        <dbReference type="EMBL" id="GHP08691.1"/>
    </source>
</evidence>
<evidence type="ECO:0000313" key="3">
    <source>
        <dbReference type="Proteomes" id="UP000660262"/>
    </source>
</evidence>
<protein>
    <recommendedName>
        <fullName evidence="1">PiggyBac transposable element-derived protein domain-containing protein</fullName>
    </recommendedName>
</protein>
<dbReference type="Pfam" id="PF13843">
    <property type="entry name" value="DDE_Tnp_1_7"/>
    <property type="match status" value="1"/>
</dbReference>
<sequence>MKSHHSWFGSIPAAVAVKKSGADFIGNVKTAKKQFPIAFLNEQLKDAPRGLHLALSAIVDGVELIAVGYKYSSKRVLTFISTLGSDDLRPGTPYVARFPDKHGNVATRDVPRPHLVSEYFKRSPAVDVHNQLRQHERRRSAICARQTPANVL</sequence>
<comment type="caution">
    <text evidence="2">The sequence shown here is derived from an EMBL/GenBank/DDBJ whole genome shotgun (WGS) entry which is preliminary data.</text>
</comment>
<name>A0A830HT87_9CHLO</name>
<feature type="domain" description="PiggyBac transposable element-derived protein" evidence="1">
    <location>
        <begin position="7"/>
        <end position="139"/>
    </location>
</feature>
<gene>
    <name evidence="2" type="ORF">PPROV_000742800</name>
</gene>
<dbReference type="AlphaFoldDB" id="A0A830HT87"/>
<evidence type="ECO:0000259" key="1">
    <source>
        <dbReference type="Pfam" id="PF13843"/>
    </source>
</evidence>
<keyword evidence="3" id="KW-1185">Reference proteome</keyword>
<dbReference type="InterPro" id="IPR029526">
    <property type="entry name" value="PGBD"/>
</dbReference>
<accession>A0A830HT87</accession>
<organism evidence="2 3">
    <name type="scientific">Pycnococcus provasolii</name>
    <dbReference type="NCBI Taxonomy" id="41880"/>
    <lineage>
        <taxon>Eukaryota</taxon>
        <taxon>Viridiplantae</taxon>
        <taxon>Chlorophyta</taxon>
        <taxon>Pseudoscourfieldiophyceae</taxon>
        <taxon>Pseudoscourfieldiales</taxon>
        <taxon>Pycnococcaceae</taxon>
        <taxon>Pycnococcus</taxon>
    </lineage>
</organism>
<proteinExistence type="predicted"/>
<dbReference type="OrthoDB" id="6771383at2759"/>
<dbReference type="Proteomes" id="UP000660262">
    <property type="component" value="Unassembled WGS sequence"/>
</dbReference>